<accession>A0A4S4LDK3</accession>
<gene>
    <name evidence="6" type="ORF">EW145_g1809</name>
</gene>
<dbReference type="SUPFAM" id="SSF54189">
    <property type="entry name" value="Ribosomal proteins S24e, L23 and L15e"/>
    <property type="match status" value="1"/>
</dbReference>
<proteinExistence type="inferred from homology"/>
<dbReference type="GO" id="GO:0005762">
    <property type="term" value="C:mitochondrial large ribosomal subunit"/>
    <property type="evidence" value="ECO:0007669"/>
    <property type="project" value="TreeGrafter"/>
</dbReference>
<dbReference type="OrthoDB" id="275582at2759"/>
<dbReference type="InterPro" id="IPR013025">
    <property type="entry name" value="Ribosomal_uL23-like"/>
</dbReference>
<dbReference type="EMBL" id="SGPK01000054">
    <property type="protein sequence ID" value="THH09725.1"/>
    <property type="molecule type" value="Genomic_DNA"/>
</dbReference>
<dbReference type="GO" id="GO:0032543">
    <property type="term" value="P:mitochondrial translation"/>
    <property type="evidence" value="ECO:0007669"/>
    <property type="project" value="TreeGrafter"/>
</dbReference>
<evidence type="ECO:0000256" key="3">
    <source>
        <dbReference type="ARBA" id="ARBA00023274"/>
    </source>
</evidence>
<dbReference type="Proteomes" id="UP000308199">
    <property type="component" value="Unassembled WGS sequence"/>
</dbReference>
<evidence type="ECO:0000313" key="7">
    <source>
        <dbReference type="Proteomes" id="UP000308199"/>
    </source>
</evidence>
<reference evidence="6 7" key="1">
    <citation type="submission" date="2019-02" db="EMBL/GenBank/DDBJ databases">
        <title>Genome sequencing of the rare red list fungi Phellinidium pouzarii.</title>
        <authorList>
            <person name="Buettner E."/>
            <person name="Kellner H."/>
        </authorList>
    </citation>
    <scope>NUCLEOTIDE SEQUENCE [LARGE SCALE GENOMIC DNA]</scope>
    <source>
        <strain evidence="6 7">DSM 108285</strain>
    </source>
</reference>
<dbReference type="AlphaFoldDB" id="A0A4S4LDK3"/>
<feature type="compositionally biased region" description="Basic and acidic residues" evidence="5">
    <location>
        <begin position="37"/>
        <end position="46"/>
    </location>
</feature>
<evidence type="ECO:0000313" key="6">
    <source>
        <dbReference type="EMBL" id="THH09725.1"/>
    </source>
</evidence>
<dbReference type="PANTHER" id="PTHR12059">
    <property type="entry name" value="RIBOSOMAL PROTEIN L23-RELATED"/>
    <property type="match status" value="1"/>
</dbReference>
<name>A0A4S4LDK3_9AGAM</name>
<protein>
    <recommendedName>
        <fullName evidence="4">Large ribosomal subunit protein uL23m</fullName>
    </recommendedName>
</protein>
<dbReference type="InterPro" id="IPR012678">
    <property type="entry name" value="Ribosomal_uL23/eL15/eS24_sf"/>
</dbReference>
<dbReference type="InterPro" id="IPR012677">
    <property type="entry name" value="Nucleotide-bd_a/b_plait_sf"/>
</dbReference>
<evidence type="ECO:0000256" key="4">
    <source>
        <dbReference type="ARBA" id="ARBA00039977"/>
    </source>
</evidence>
<sequence>MASSSIASLCLRRAHRTFATIASPSVASAAQAASAPEKVKERREQTANEFAKTPVDSRATTRTEKRRLVQPQIAHDSPRSRLRGVRAVKRADGSVGVQVVGQRIYLPNILFTLVRNHTLPGKAYNPYEATFHIPQNITKTDVRSYLRTLYGVDCTYIRTDNYLVPMKYEKSVRLGRREDDHTKRAYKRAVVGLKEPFYYPQMVEDMNGRERWLREAAIEDSFRLKEWKDIKKAMMEKQRGATENNVTVLKDMRTTRKTILRKLWERREEREKTIRDFAKQLDERRS</sequence>
<dbReference type="Gene3D" id="3.30.70.330">
    <property type="match status" value="1"/>
</dbReference>
<dbReference type="GO" id="GO:0003735">
    <property type="term" value="F:structural constituent of ribosome"/>
    <property type="evidence" value="ECO:0007669"/>
    <property type="project" value="InterPro"/>
</dbReference>
<keyword evidence="7" id="KW-1185">Reference proteome</keyword>
<dbReference type="Pfam" id="PF00276">
    <property type="entry name" value="Ribosomal_L23"/>
    <property type="match status" value="1"/>
</dbReference>
<keyword evidence="3" id="KW-0687">Ribonucleoprotein</keyword>
<evidence type="ECO:0000256" key="1">
    <source>
        <dbReference type="ARBA" id="ARBA00006700"/>
    </source>
</evidence>
<comment type="similarity">
    <text evidence="1">Belongs to the universal ribosomal protein uL23 family.</text>
</comment>
<comment type="caution">
    <text evidence="6">The sequence shown here is derived from an EMBL/GenBank/DDBJ whole genome shotgun (WGS) entry which is preliminary data.</text>
</comment>
<dbReference type="PANTHER" id="PTHR12059:SF5">
    <property type="entry name" value="LARGE RIBOSOMAL SUBUNIT PROTEIN UL23M"/>
    <property type="match status" value="1"/>
</dbReference>
<keyword evidence="2" id="KW-0689">Ribosomal protein</keyword>
<evidence type="ECO:0000256" key="2">
    <source>
        <dbReference type="ARBA" id="ARBA00022980"/>
    </source>
</evidence>
<feature type="region of interest" description="Disordered" evidence="5">
    <location>
        <begin position="29"/>
        <end position="76"/>
    </location>
</feature>
<organism evidence="6 7">
    <name type="scientific">Phellinidium pouzarii</name>
    <dbReference type="NCBI Taxonomy" id="167371"/>
    <lineage>
        <taxon>Eukaryota</taxon>
        <taxon>Fungi</taxon>
        <taxon>Dikarya</taxon>
        <taxon>Basidiomycota</taxon>
        <taxon>Agaricomycotina</taxon>
        <taxon>Agaricomycetes</taxon>
        <taxon>Hymenochaetales</taxon>
        <taxon>Hymenochaetaceae</taxon>
        <taxon>Phellinidium</taxon>
    </lineage>
</organism>
<evidence type="ECO:0000256" key="5">
    <source>
        <dbReference type="SAM" id="MobiDB-lite"/>
    </source>
</evidence>